<gene>
    <name evidence="1" type="ORF">SAMN05443248_1616</name>
</gene>
<organism evidence="1 2">
    <name type="scientific">Bradyrhizobium erythrophlei</name>
    <dbReference type="NCBI Taxonomy" id="1437360"/>
    <lineage>
        <taxon>Bacteria</taxon>
        <taxon>Pseudomonadati</taxon>
        <taxon>Pseudomonadota</taxon>
        <taxon>Alphaproteobacteria</taxon>
        <taxon>Hyphomicrobiales</taxon>
        <taxon>Nitrobacteraceae</taxon>
        <taxon>Bradyrhizobium</taxon>
    </lineage>
</organism>
<protein>
    <submittedName>
        <fullName evidence="1">Uncharacterized protein</fullName>
    </submittedName>
</protein>
<dbReference type="EMBL" id="LT670817">
    <property type="protein sequence ID" value="SHG45520.1"/>
    <property type="molecule type" value="Genomic_DNA"/>
</dbReference>
<sequence length="98" mass="10816">MLVEFKLWTNRDTVAKDVARLNELISLLPDNQGVMGYVVSVPHYENAAKVREALEDFAEHFMLSREVAASGEPFPTGADILGPSAGIAIIDVRNHHRS</sequence>
<accession>A0A1M5JYZ4</accession>
<dbReference type="Proteomes" id="UP000189796">
    <property type="component" value="Chromosome I"/>
</dbReference>
<evidence type="ECO:0000313" key="2">
    <source>
        <dbReference type="Proteomes" id="UP000189796"/>
    </source>
</evidence>
<proteinExistence type="predicted"/>
<evidence type="ECO:0000313" key="1">
    <source>
        <dbReference type="EMBL" id="SHG45520.1"/>
    </source>
</evidence>
<dbReference type="AlphaFoldDB" id="A0A1M5JYZ4"/>
<name>A0A1M5JYZ4_9BRAD</name>
<reference evidence="1 2" key="1">
    <citation type="submission" date="2016-11" db="EMBL/GenBank/DDBJ databases">
        <authorList>
            <person name="Jaros S."/>
            <person name="Januszkiewicz K."/>
            <person name="Wedrychowicz H."/>
        </authorList>
    </citation>
    <scope>NUCLEOTIDE SEQUENCE [LARGE SCALE GENOMIC DNA]</scope>
    <source>
        <strain evidence="1 2">GAS138</strain>
    </source>
</reference>